<dbReference type="EMBL" id="UZAD01013298">
    <property type="protein sequence ID" value="VDN93684.1"/>
    <property type="molecule type" value="Genomic_DNA"/>
</dbReference>
<dbReference type="AlphaFoldDB" id="A0A0N4TUQ2"/>
<name>A0A0N4TUQ2_BRUPA</name>
<protein>
    <submittedName>
        <fullName evidence="1 3">Uncharacterized protein</fullName>
    </submittedName>
</protein>
<dbReference type="WBParaSite" id="BPAG_0001253601-mRNA-1">
    <property type="protein sequence ID" value="BPAG_0001253601-mRNA-1"/>
    <property type="gene ID" value="BPAG_0001253601"/>
</dbReference>
<gene>
    <name evidence="1" type="ORF">BPAG_LOCUS12498</name>
</gene>
<evidence type="ECO:0000313" key="1">
    <source>
        <dbReference type="EMBL" id="VDN93684.1"/>
    </source>
</evidence>
<accession>A0A0N4TUQ2</accession>
<evidence type="ECO:0000313" key="3">
    <source>
        <dbReference type="WBParaSite" id="BPAG_0001253601-mRNA-1"/>
    </source>
</evidence>
<reference evidence="1 2" key="2">
    <citation type="submission" date="2018-11" db="EMBL/GenBank/DDBJ databases">
        <authorList>
            <consortium name="Pathogen Informatics"/>
        </authorList>
    </citation>
    <scope>NUCLEOTIDE SEQUENCE [LARGE SCALE GENOMIC DNA]</scope>
</reference>
<organism evidence="3">
    <name type="scientific">Brugia pahangi</name>
    <name type="common">Filarial nematode worm</name>
    <dbReference type="NCBI Taxonomy" id="6280"/>
    <lineage>
        <taxon>Eukaryota</taxon>
        <taxon>Metazoa</taxon>
        <taxon>Ecdysozoa</taxon>
        <taxon>Nematoda</taxon>
        <taxon>Chromadorea</taxon>
        <taxon>Rhabditida</taxon>
        <taxon>Spirurina</taxon>
        <taxon>Spiruromorpha</taxon>
        <taxon>Filarioidea</taxon>
        <taxon>Onchocercidae</taxon>
        <taxon>Brugia</taxon>
    </lineage>
</organism>
<keyword evidence="2" id="KW-1185">Reference proteome</keyword>
<evidence type="ECO:0000313" key="2">
    <source>
        <dbReference type="Proteomes" id="UP000278627"/>
    </source>
</evidence>
<dbReference type="Proteomes" id="UP000278627">
    <property type="component" value="Unassembled WGS sequence"/>
</dbReference>
<proteinExistence type="predicted"/>
<sequence length="157" mass="18687">MQLIKDITAINEFVHLIGCFKTETLEYVSNLAVNDYWLRIVRYRNWAELDKNLIRELPNILSKLKTLEENSETNKLWTTITDKLPDYLFCYPDKGEVDEVSTMEVIVILEESKQYAVCRTEKDPARRKFHRDGEAISRKVENRSRIWLRGQNMKKRC</sequence>
<reference evidence="3" key="1">
    <citation type="submission" date="2017-02" db="UniProtKB">
        <authorList>
            <consortium name="WormBaseParasite"/>
        </authorList>
    </citation>
    <scope>IDENTIFICATION</scope>
</reference>